<protein>
    <submittedName>
        <fullName evidence="3">Glycosyltransferase family 2 protein</fullName>
    </submittedName>
</protein>
<dbReference type="CDD" id="cd00761">
    <property type="entry name" value="Glyco_tranf_GTA_type"/>
    <property type="match status" value="1"/>
</dbReference>
<proteinExistence type="predicted"/>
<sequence>MKNPSVSVVMPLYNKALCVAQAVRSVLSQSVRDFEMIVVNDGSTDSGPEIVRRIRDSRIRLIDQPNSGVSAARNRGIGEAASDLIAFLDADDIWYPFFLATVLGLRAKYPECEVFATNYLYREPDGRCRIPVIRGVSSPKGVLKDYFAVAAVSDPPLWTSAVVAEKSALDAVGGFSQGVTSGEDLLTWARLAAGYRIAYSAEPAAVFRLRNRTLGIPERLPDRNDTVGDGLKELSAKMPDCVSLKKYIALWHRMRASQYLRAGCRADTLKELLEIRQFVGPDIRFYIYLLMALMPAAISARLYSGFCLAKIARRRLHTDKTPCMTDSKIA</sequence>
<evidence type="ECO:0000313" key="4">
    <source>
        <dbReference type="Proteomes" id="UP000288096"/>
    </source>
</evidence>
<keyword evidence="1" id="KW-0472">Membrane</keyword>
<dbReference type="PANTHER" id="PTHR43685">
    <property type="entry name" value="GLYCOSYLTRANSFERASE"/>
    <property type="match status" value="1"/>
</dbReference>
<keyword evidence="3" id="KW-0808">Transferase</keyword>
<dbReference type="Pfam" id="PF00535">
    <property type="entry name" value="Glycos_transf_2"/>
    <property type="match status" value="1"/>
</dbReference>
<gene>
    <name evidence="3" type="ORF">DENIS_3178</name>
</gene>
<evidence type="ECO:0000259" key="2">
    <source>
        <dbReference type="Pfam" id="PF00535"/>
    </source>
</evidence>
<keyword evidence="4" id="KW-1185">Reference proteome</keyword>
<evidence type="ECO:0000256" key="1">
    <source>
        <dbReference type="SAM" id="Phobius"/>
    </source>
</evidence>
<dbReference type="GO" id="GO:0016740">
    <property type="term" value="F:transferase activity"/>
    <property type="evidence" value="ECO:0007669"/>
    <property type="project" value="UniProtKB-KW"/>
</dbReference>
<dbReference type="OrthoDB" id="5291101at2"/>
<reference evidence="4" key="1">
    <citation type="submission" date="2017-11" db="EMBL/GenBank/DDBJ databases">
        <authorList>
            <person name="Watanabe M."/>
            <person name="Kojima H."/>
        </authorList>
    </citation>
    <scope>NUCLEOTIDE SEQUENCE [LARGE SCALE GENOMIC DNA]</scope>
    <source>
        <strain evidence="4">Tokyo 01</strain>
    </source>
</reference>
<keyword evidence="1" id="KW-1133">Transmembrane helix</keyword>
<dbReference type="InterPro" id="IPR029044">
    <property type="entry name" value="Nucleotide-diphossugar_trans"/>
</dbReference>
<evidence type="ECO:0000313" key="3">
    <source>
        <dbReference type="EMBL" id="GBC62209.1"/>
    </source>
</evidence>
<accession>A0A401FZ07</accession>
<dbReference type="SUPFAM" id="SSF53448">
    <property type="entry name" value="Nucleotide-diphospho-sugar transferases"/>
    <property type="match status" value="1"/>
</dbReference>
<dbReference type="EMBL" id="BEXT01000001">
    <property type="protein sequence ID" value="GBC62209.1"/>
    <property type="molecule type" value="Genomic_DNA"/>
</dbReference>
<comment type="caution">
    <text evidence="3">The sequence shown here is derived from an EMBL/GenBank/DDBJ whole genome shotgun (WGS) entry which is preliminary data.</text>
</comment>
<reference evidence="4" key="2">
    <citation type="submission" date="2019-01" db="EMBL/GenBank/DDBJ databases">
        <title>Genome sequence of Desulfonema ishimotonii strain Tokyo 01.</title>
        <authorList>
            <person name="Fukui M."/>
        </authorList>
    </citation>
    <scope>NUCLEOTIDE SEQUENCE [LARGE SCALE GENOMIC DNA]</scope>
    <source>
        <strain evidence="4">Tokyo 01</strain>
    </source>
</reference>
<dbReference type="Gene3D" id="3.90.550.10">
    <property type="entry name" value="Spore Coat Polysaccharide Biosynthesis Protein SpsA, Chain A"/>
    <property type="match status" value="1"/>
</dbReference>
<feature type="transmembrane region" description="Helical" evidence="1">
    <location>
        <begin position="285"/>
        <end position="309"/>
    </location>
</feature>
<keyword evidence="1" id="KW-0812">Transmembrane</keyword>
<feature type="domain" description="Glycosyltransferase 2-like" evidence="2">
    <location>
        <begin position="7"/>
        <end position="104"/>
    </location>
</feature>
<dbReference type="PANTHER" id="PTHR43685:SF11">
    <property type="entry name" value="GLYCOSYLTRANSFERASE TAGX-RELATED"/>
    <property type="match status" value="1"/>
</dbReference>
<dbReference type="RefSeq" id="WP_124329403.1">
    <property type="nucleotide sequence ID" value="NZ_BEXT01000001.1"/>
</dbReference>
<dbReference type="InterPro" id="IPR050834">
    <property type="entry name" value="Glycosyltransf_2"/>
</dbReference>
<name>A0A401FZ07_9BACT</name>
<dbReference type="InterPro" id="IPR001173">
    <property type="entry name" value="Glyco_trans_2-like"/>
</dbReference>
<dbReference type="Proteomes" id="UP000288096">
    <property type="component" value="Unassembled WGS sequence"/>
</dbReference>
<dbReference type="AlphaFoldDB" id="A0A401FZ07"/>
<organism evidence="3 4">
    <name type="scientific">Desulfonema ishimotonii</name>
    <dbReference type="NCBI Taxonomy" id="45657"/>
    <lineage>
        <taxon>Bacteria</taxon>
        <taxon>Pseudomonadati</taxon>
        <taxon>Thermodesulfobacteriota</taxon>
        <taxon>Desulfobacteria</taxon>
        <taxon>Desulfobacterales</taxon>
        <taxon>Desulfococcaceae</taxon>
        <taxon>Desulfonema</taxon>
    </lineage>
</organism>